<protein>
    <recommendedName>
        <fullName evidence="2">HTH cro/C1-type domain-containing protein</fullName>
    </recommendedName>
</protein>
<accession>A0A0R1K661</accession>
<proteinExistence type="predicted"/>
<dbReference type="CDD" id="cd00093">
    <property type="entry name" value="HTH_XRE"/>
    <property type="match status" value="1"/>
</dbReference>
<dbReference type="GO" id="GO:0005829">
    <property type="term" value="C:cytosol"/>
    <property type="evidence" value="ECO:0007669"/>
    <property type="project" value="TreeGrafter"/>
</dbReference>
<evidence type="ECO:0000256" key="1">
    <source>
        <dbReference type="ARBA" id="ARBA00023125"/>
    </source>
</evidence>
<dbReference type="Gene3D" id="1.10.260.40">
    <property type="entry name" value="lambda repressor-like DNA-binding domains"/>
    <property type="match status" value="1"/>
</dbReference>
<dbReference type="GO" id="GO:0003677">
    <property type="term" value="F:DNA binding"/>
    <property type="evidence" value="ECO:0007669"/>
    <property type="project" value="UniProtKB-KW"/>
</dbReference>
<dbReference type="SUPFAM" id="SSF47413">
    <property type="entry name" value="lambda repressor-like DNA-binding domains"/>
    <property type="match status" value="1"/>
</dbReference>
<dbReference type="PATRIC" id="fig|1423775.4.peg.1281"/>
<comment type="caution">
    <text evidence="3">The sequence shown here is derived from an EMBL/GenBank/DDBJ whole genome shotgun (WGS) entry which is preliminary data.</text>
</comment>
<name>A0A0R1K661_9LACO</name>
<dbReference type="PROSITE" id="PS50943">
    <property type="entry name" value="HTH_CROC1"/>
    <property type="match status" value="1"/>
</dbReference>
<evidence type="ECO:0000313" key="4">
    <source>
        <dbReference type="Proteomes" id="UP000051248"/>
    </source>
</evidence>
<dbReference type="RefSeq" id="WP_034543104.1">
    <property type="nucleotide sequence ID" value="NZ_AZDZ01000019.1"/>
</dbReference>
<dbReference type="InterPro" id="IPR001387">
    <property type="entry name" value="Cro/C1-type_HTH"/>
</dbReference>
<dbReference type="GO" id="GO:0003700">
    <property type="term" value="F:DNA-binding transcription factor activity"/>
    <property type="evidence" value="ECO:0007669"/>
    <property type="project" value="TreeGrafter"/>
</dbReference>
<dbReference type="SMART" id="SM00530">
    <property type="entry name" value="HTH_XRE"/>
    <property type="match status" value="1"/>
</dbReference>
<dbReference type="EMBL" id="AZDZ01000019">
    <property type="protein sequence ID" value="KRK78892.1"/>
    <property type="molecule type" value="Genomic_DNA"/>
</dbReference>
<dbReference type="Pfam" id="PF01381">
    <property type="entry name" value="HTH_3"/>
    <property type="match status" value="1"/>
</dbReference>
<dbReference type="eggNOG" id="COG1813">
    <property type="taxonomic scope" value="Bacteria"/>
</dbReference>
<feature type="domain" description="HTH cro/C1-type" evidence="2">
    <location>
        <begin position="41"/>
        <end position="95"/>
    </location>
</feature>
<organism evidence="3 4">
    <name type="scientific">Companilactobacillus nodensis DSM 19682 = JCM 14932 = NBRC 107160</name>
    <dbReference type="NCBI Taxonomy" id="1423775"/>
    <lineage>
        <taxon>Bacteria</taxon>
        <taxon>Bacillati</taxon>
        <taxon>Bacillota</taxon>
        <taxon>Bacilli</taxon>
        <taxon>Lactobacillales</taxon>
        <taxon>Lactobacillaceae</taxon>
        <taxon>Companilactobacillus</taxon>
    </lineage>
</organism>
<keyword evidence="1" id="KW-0238">DNA-binding</keyword>
<gene>
    <name evidence="3" type="ORF">FD03_GL001251</name>
</gene>
<evidence type="ECO:0000313" key="3">
    <source>
        <dbReference type="EMBL" id="KRK78892.1"/>
    </source>
</evidence>
<dbReference type="InterPro" id="IPR010982">
    <property type="entry name" value="Lambda_DNA-bd_dom_sf"/>
</dbReference>
<dbReference type="STRING" id="1423775.FD03_GL001251"/>
<sequence length="97" mass="10970">MTNKVNLINTDEYIDRMLKNDAELSKGVKEEGLRMEYAFSIMKLRESLGLTQEQFAEKINKPQSTVARIENGNANPTVKTLYEIGNAVGKTLKISFE</sequence>
<dbReference type="Proteomes" id="UP000051248">
    <property type="component" value="Unassembled WGS sequence"/>
</dbReference>
<reference evidence="3 4" key="1">
    <citation type="journal article" date="2015" name="Genome Announc.">
        <title>Expanding the biotechnology potential of lactobacilli through comparative genomics of 213 strains and associated genera.</title>
        <authorList>
            <person name="Sun Z."/>
            <person name="Harris H.M."/>
            <person name="McCann A."/>
            <person name="Guo C."/>
            <person name="Argimon S."/>
            <person name="Zhang W."/>
            <person name="Yang X."/>
            <person name="Jeffery I.B."/>
            <person name="Cooney J.C."/>
            <person name="Kagawa T.F."/>
            <person name="Liu W."/>
            <person name="Song Y."/>
            <person name="Salvetti E."/>
            <person name="Wrobel A."/>
            <person name="Rasinkangas P."/>
            <person name="Parkhill J."/>
            <person name="Rea M.C."/>
            <person name="O'Sullivan O."/>
            <person name="Ritari J."/>
            <person name="Douillard F.P."/>
            <person name="Paul Ross R."/>
            <person name="Yang R."/>
            <person name="Briner A.E."/>
            <person name="Felis G.E."/>
            <person name="de Vos W.M."/>
            <person name="Barrangou R."/>
            <person name="Klaenhammer T.R."/>
            <person name="Caufield P.W."/>
            <person name="Cui Y."/>
            <person name="Zhang H."/>
            <person name="O'Toole P.W."/>
        </authorList>
    </citation>
    <scope>NUCLEOTIDE SEQUENCE [LARGE SCALE GENOMIC DNA]</scope>
    <source>
        <strain evidence="3 4">DSM 19682</strain>
    </source>
</reference>
<dbReference type="InterPro" id="IPR050807">
    <property type="entry name" value="TransReg_Diox_bact_type"/>
</dbReference>
<dbReference type="PANTHER" id="PTHR46797">
    <property type="entry name" value="HTH-TYPE TRANSCRIPTIONAL REGULATOR"/>
    <property type="match status" value="1"/>
</dbReference>
<keyword evidence="4" id="KW-1185">Reference proteome</keyword>
<dbReference type="PANTHER" id="PTHR46797:SF1">
    <property type="entry name" value="METHYLPHOSPHONATE SYNTHASE"/>
    <property type="match status" value="1"/>
</dbReference>
<dbReference type="AlphaFoldDB" id="A0A0R1K661"/>
<evidence type="ECO:0000259" key="2">
    <source>
        <dbReference type="PROSITE" id="PS50943"/>
    </source>
</evidence>